<dbReference type="CDD" id="cd00609">
    <property type="entry name" value="AAT_like"/>
    <property type="match status" value="1"/>
</dbReference>
<feature type="signal peptide" evidence="2">
    <location>
        <begin position="1"/>
        <end position="21"/>
    </location>
</feature>
<feature type="coiled-coil region" evidence="1">
    <location>
        <begin position="715"/>
        <end position="742"/>
    </location>
</feature>
<dbReference type="Pfam" id="PF00155">
    <property type="entry name" value="Aminotran_1_2"/>
    <property type="match status" value="1"/>
</dbReference>
<evidence type="ECO:0000256" key="2">
    <source>
        <dbReference type="SAM" id="SignalP"/>
    </source>
</evidence>
<feature type="chain" id="PRO_5012052199" description="Aminotransferase class I/classII large domain-containing protein" evidence="2">
    <location>
        <begin position="22"/>
        <end position="1049"/>
    </location>
</feature>
<dbReference type="Gene3D" id="3.90.1150.10">
    <property type="entry name" value="Aspartate Aminotransferase, domain 1"/>
    <property type="match status" value="1"/>
</dbReference>
<sequence length="1049" mass="115636">MSLSLLAAALLGIGAVTPVHGRGDSQIPFNYADACPDYALYASYPHRPFSSGPLALPYQRPSPQCRTFHSDEIERVIEEVTSRIKDPDLARLFENTFPSTTDTTVKFHTKGGKNTGFVPVDGRRLDEGAWEGPQSFIITGDIIAEWLRDSTNQLRPYQGLAKKDPAIFDLIVGAINTQSEYVIQSPYCNAFQPPPISELSVSANGQDDVVHPAYEPSVVFECKYELDSLAHFLALANDFYEATGATDFVNKRWLLAVDTLLLVLKQQSEPTFHPETGQYDRNTYTFQRWTNAGTETLNLQGVGNPLNSGTGLVRSAFRPSDDATILGFFIPANAMMSVELGRASKMLQAAGNKALATKLGKWSEKLRAGVLEHGVIKHKKYGDVFAYEVDGYGSSILMDDANYPSLLALPVMGFCDVDDPIYQNTRKMILDKQGNPYYLTGRGFQGIGGPHIGLKNAWPMSLLLQAQTSNDDKEIKECIDMVLKASPRGLIHESVDVNYVNQYTRSWFAWANGVFAVTILDLAKRKPHLVFGPGAAPGSLLTSMPSLRNPRLRLSPLTQLKAPLSLRLPTPRHTLATTAAKMASSVALEKKPQINLLRGWPSPHLLPADLLSAACQRVLADPVESVPILQYAPDEGYQPLRERLAQWLGRHYGVEPDANRICITGGASQNLACVLQSFTDPHYTRAVWMVAPCYHLAATIFEDSGFAGRLRAVPEDDEGIDIEELEKRIEALESKERVESHQEPKPFKNPGPFRKLYRHVIYAVPTCSNPSGKTMSIRRRESLVKLARKYDALVISDDVYDFLQWPIDGAVNPQRPPEMRLPRLCDIDMSLGRAENDAQGFGHTVSNGSFSKIAGPGVRTGWAEGTPAFVLGLSKTGSSMSGGAPSQLCAAMLADLIRTGELEDFIETKTRPVLQRRHKIMMDAVKEHLEPLGVVGRESSVSGESTYGGYFVWLTLTQGPPGVLVSDAAVKEENIIIGRGDMFAVRGDEQGAKFDKNIRLCFSWEPEEALVDGVKRLGLLIKRMQGNLAHYEKMAAEVKDSDRPVSSWV</sequence>
<dbReference type="InterPro" id="IPR015424">
    <property type="entry name" value="PyrdxlP-dep_Trfase"/>
</dbReference>
<keyword evidence="2" id="KW-0732">Signal</keyword>
<dbReference type="InterPro" id="IPR008928">
    <property type="entry name" value="6-hairpin_glycosidase_sf"/>
</dbReference>
<dbReference type="GO" id="GO:0003824">
    <property type="term" value="F:catalytic activity"/>
    <property type="evidence" value="ECO:0007669"/>
    <property type="project" value="UniProtKB-ARBA"/>
</dbReference>
<dbReference type="EMBL" id="LVVK01000018">
    <property type="protein sequence ID" value="OPB39895.1"/>
    <property type="molecule type" value="Genomic_DNA"/>
</dbReference>
<dbReference type="PANTHER" id="PTHR31047:SF0">
    <property type="entry name" value="MEIOTICALLY UP-REGULATED GENE 157 PROTEIN"/>
    <property type="match status" value="1"/>
</dbReference>
<dbReference type="InterPro" id="IPR015421">
    <property type="entry name" value="PyrdxlP-dep_Trfase_major"/>
</dbReference>
<evidence type="ECO:0000313" key="4">
    <source>
        <dbReference type="EMBL" id="OPB39895.1"/>
    </source>
</evidence>
<dbReference type="SUPFAM" id="SSF53383">
    <property type="entry name" value="PLP-dependent transferases"/>
    <property type="match status" value="1"/>
</dbReference>
<dbReference type="InterPro" id="IPR015422">
    <property type="entry name" value="PyrdxlP-dep_Trfase_small"/>
</dbReference>
<protein>
    <recommendedName>
        <fullName evidence="3">Aminotransferase class I/classII large domain-containing protein</fullName>
    </recommendedName>
</protein>
<reference evidence="4 5" key="1">
    <citation type="submission" date="2016-04" db="EMBL/GenBank/DDBJ databases">
        <title>Multiple horizontal gene transfer events from other fungi enriched the ability of the initially mycotrophic fungus Trichoderma (Ascomycota) to feed on dead plant biomass.</title>
        <authorList>
            <person name="Atanasova L."/>
            <person name="Chenthamara K."/>
            <person name="Zhang J."/>
            <person name="Grujic M."/>
            <person name="Henrissat B."/>
            <person name="Kuo A."/>
            <person name="Aertz A."/>
            <person name="Salamov A."/>
            <person name="Lipzen A."/>
            <person name="Labutti K."/>
            <person name="Barry K."/>
            <person name="Miao Y."/>
            <person name="Rahimi M.J."/>
            <person name="Shen Q."/>
            <person name="Grigoriev I.V."/>
            <person name="Kubicek C.P."/>
            <person name="Druzhinina I.S."/>
        </authorList>
    </citation>
    <scope>NUCLEOTIDE SEQUENCE [LARGE SCALE GENOMIC DNA]</scope>
    <source>
        <strain evidence="4 5">NJAU 4742</strain>
    </source>
</reference>
<dbReference type="InterPro" id="IPR004839">
    <property type="entry name" value="Aminotransferase_I/II_large"/>
</dbReference>
<dbReference type="Gene3D" id="3.40.640.10">
    <property type="entry name" value="Type I PLP-dependent aspartate aminotransferase-like (Major domain)"/>
    <property type="match status" value="1"/>
</dbReference>
<feature type="domain" description="Aminotransferase class I/classII large" evidence="3">
    <location>
        <begin position="626"/>
        <end position="1002"/>
    </location>
</feature>
<keyword evidence="5" id="KW-1185">Reference proteome</keyword>
<dbReference type="GO" id="GO:0005975">
    <property type="term" value="P:carbohydrate metabolic process"/>
    <property type="evidence" value="ECO:0007669"/>
    <property type="project" value="InterPro"/>
</dbReference>
<proteinExistence type="predicted"/>
<dbReference type="InterPro" id="IPR012341">
    <property type="entry name" value="6hp_glycosidase-like_sf"/>
</dbReference>
<dbReference type="InterPro" id="IPR008313">
    <property type="entry name" value="GH125"/>
</dbReference>
<dbReference type="SUPFAM" id="SSF48208">
    <property type="entry name" value="Six-hairpin glycosidases"/>
    <property type="match status" value="1"/>
</dbReference>
<evidence type="ECO:0000256" key="1">
    <source>
        <dbReference type="SAM" id="Coils"/>
    </source>
</evidence>
<gene>
    <name evidence="4" type="ORF">A0O28_0097420</name>
</gene>
<comment type="caution">
    <text evidence="4">The sequence shown here is derived from an EMBL/GenBank/DDBJ whole genome shotgun (WGS) entry which is preliminary data.</text>
</comment>
<dbReference type="Proteomes" id="UP000191004">
    <property type="component" value="Unassembled WGS sequence"/>
</dbReference>
<dbReference type="OrthoDB" id="7771656at2759"/>
<accession>A0A1T3CG09</accession>
<dbReference type="GO" id="GO:0030170">
    <property type="term" value="F:pyridoxal phosphate binding"/>
    <property type="evidence" value="ECO:0007669"/>
    <property type="project" value="InterPro"/>
</dbReference>
<evidence type="ECO:0000259" key="3">
    <source>
        <dbReference type="Pfam" id="PF00155"/>
    </source>
</evidence>
<evidence type="ECO:0000313" key="5">
    <source>
        <dbReference type="Proteomes" id="UP000191004"/>
    </source>
</evidence>
<dbReference type="AlphaFoldDB" id="A0A1T3CG09"/>
<dbReference type="SMART" id="SM01149">
    <property type="entry name" value="DUF1237"/>
    <property type="match status" value="1"/>
</dbReference>
<keyword evidence="1" id="KW-0175">Coiled coil</keyword>
<dbReference type="FunFam" id="3.40.640.10:FF:000080">
    <property type="entry name" value="Aminotransferase, putative"/>
    <property type="match status" value="1"/>
</dbReference>
<dbReference type="Pfam" id="PF06824">
    <property type="entry name" value="Glyco_hydro_125"/>
    <property type="match status" value="1"/>
</dbReference>
<name>A0A1T3CG09_9HYPO</name>
<organism evidence="4 5">
    <name type="scientific">Trichoderma guizhouense</name>
    <dbReference type="NCBI Taxonomy" id="1491466"/>
    <lineage>
        <taxon>Eukaryota</taxon>
        <taxon>Fungi</taxon>
        <taxon>Dikarya</taxon>
        <taxon>Ascomycota</taxon>
        <taxon>Pezizomycotina</taxon>
        <taxon>Sordariomycetes</taxon>
        <taxon>Hypocreomycetidae</taxon>
        <taxon>Hypocreales</taxon>
        <taxon>Hypocreaceae</taxon>
        <taxon>Trichoderma</taxon>
    </lineage>
</organism>
<dbReference type="PANTHER" id="PTHR31047">
    <property type="entry name" value="MEIOTICALLY UP-REGULATED GENE 157 PROTEIN"/>
    <property type="match status" value="1"/>
</dbReference>
<dbReference type="Gene3D" id="1.50.10.10">
    <property type="match status" value="1"/>
</dbReference>